<evidence type="ECO:0000256" key="4">
    <source>
        <dbReference type="ARBA" id="ARBA00026071"/>
    </source>
</evidence>
<gene>
    <name evidence="9" type="primary">100641031</name>
</gene>
<dbReference type="InterPro" id="IPR000426">
    <property type="entry name" value="Proteasome_asu_N"/>
</dbReference>
<evidence type="ECO:0000256" key="5">
    <source>
        <dbReference type="PROSITE-ProRule" id="PRU00808"/>
    </source>
</evidence>
<organism evidence="9">
    <name type="scientific">Amphimedon queenslandica</name>
    <name type="common">Sponge</name>
    <dbReference type="NCBI Taxonomy" id="400682"/>
    <lineage>
        <taxon>Eukaryota</taxon>
        <taxon>Metazoa</taxon>
        <taxon>Porifera</taxon>
        <taxon>Demospongiae</taxon>
        <taxon>Heteroscleromorpha</taxon>
        <taxon>Haplosclerida</taxon>
        <taxon>Niphatidae</taxon>
        <taxon>Amphimedon</taxon>
    </lineage>
</organism>
<evidence type="ECO:0000256" key="6">
    <source>
        <dbReference type="RuleBase" id="RU000551"/>
    </source>
</evidence>
<dbReference type="GO" id="GO:0019773">
    <property type="term" value="C:proteasome core complex, alpha-subunit complex"/>
    <property type="evidence" value="ECO:0007669"/>
    <property type="project" value="UniProtKB-UniRule"/>
</dbReference>
<feature type="compositionally biased region" description="Polar residues" evidence="7">
    <location>
        <begin position="256"/>
        <end position="268"/>
    </location>
</feature>
<dbReference type="PROSITE" id="PS00388">
    <property type="entry name" value="PROTEASOME_ALPHA_1"/>
    <property type="match status" value="1"/>
</dbReference>
<dbReference type="PANTHER" id="PTHR11599">
    <property type="entry name" value="PROTEASOME SUBUNIT ALPHA/BETA"/>
    <property type="match status" value="1"/>
</dbReference>
<dbReference type="SUPFAM" id="SSF56235">
    <property type="entry name" value="N-terminal nucleophile aminohydrolases (Ntn hydrolases)"/>
    <property type="match status" value="1"/>
</dbReference>
<dbReference type="Proteomes" id="UP000007879">
    <property type="component" value="Unassembled WGS sequence"/>
</dbReference>
<dbReference type="AlphaFoldDB" id="A0A1X7VLF0"/>
<dbReference type="EnsemblMetazoa" id="XM_003383741.3">
    <property type="protein sequence ID" value="XP_003383789.1"/>
    <property type="gene ID" value="LOC100641031"/>
</dbReference>
<dbReference type="InterPro" id="IPR001353">
    <property type="entry name" value="Proteasome_sua/b"/>
</dbReference>
<evidence type="ECO:0000313" key="9">
    <source>
        <dbReference type="EnsemblMetazoa" id="Aqu2.1.40897_001"/>
    </source>
</evidence>
<dbReference type="GO" id="GO:0005737">
    <property type="term" value="C:cytoplasm"/>
    <property type="evidence" value="ECO:0007669"/>
    <property type="project" value="UniProtKB-SubCell"/>
</dbReference>
<comment type="subcellular location">
    <subcellularLocation>
        <location evidence="6">Cytoplasm</location>
    </subcellularLocation>
    <subcellularLocation>
        <location evidence="6">Nucleus</location>
    </subcellularLocation>
</comment>
<dbReference type="Gene3D" id="3.60.20.10">
    <property type="entry name" value="Glutamine Phosphoribosylpyrophosphate, subunit 1, domain 1"/>
    <property type="match status" value="1"/>
</dbReference>
<feature type="region of interest" description="Disordered" evidence="7">
    <location>
        <begin position="241"/>
        <end position="268"/>
    </location>
</feature>
<reference evidence="9" key="2">
    <citation type="submission" date="2017-05" db="UniProtKB">
        <authorList>
            <consortium name="EnsemblMetazoa"/>
        </authorList>
    </citation>
    <scope>IDENTIFICATION</scope>
</reference>
<dbReference type="STRING" id="400682.A0A1X7VLF0"/>
<dbReference type="NCBIfam" id="NF003075">
    <property type="entry name" value="PRK03996.1"/>
    <property type="match status" value="1"/>
</dbReference>
<proteinExistence type="inferred from homology"/>
<evidence type="ECO:0000313" key="10">
    <source>
        <dbReference type="Proteomes" id="UP000007879"/>
    </source>
</evidence>
<dbReference type="PROSITE" id="PS51475">
    <property type="entry name" value="PROTEASOME_ALPHA_2"/>
    <property type="match status" value="1"/>
</dbReference>
<comment type="similarity">
    <text evidence="5 6">Belongs to the peptidase T1A family.</text>
</comment>
<evidence type="ECO:0000256" key="1">
    <source>
        <dbReference type="ARBA" id="ARBA00002000"/>
    </source>
</evidence>
<dbReference type="FunFam" id="3.60.20.10:FF:000004">
    <property type="entry name" value="Proteasome subunit alpha type-4"/>
    <property type="match status" value="1"/>
</dbReference>
<dbReference type="eggNOG" id="KOG0183">
    <property type="taxonomic scope" value="Eukaryota"/>
</dbReference>
<evidence type="ECO:0000256" key="3">
    <source>
        <dbReference type="ARBA" id="ARBA00022942"/>
    </source>
</evidence>
<dbReference type="OrthoDB" id="3145928at2759"/>
<evidence type="ECO:0000256" key="7">
    <source>
        <dbReference type="SAM" id="MobiDB-lite"/>
    </source>
</evidence>
<dbReference type="KEGG" id="aqu:100641031"/>
<dbReference type="FunCoup" id="A0A1X7VLF0">
    <property type="interactions" value="965"/>
</dbReference>
<accession>A0A1X7VLF0</accession>
<dbReference type="InterPro" id="IPR050115">
    <property type="entry name" value="Proteasome_alpha"/>
</dbReference>
<evidence type="ECO:0000259" key="8">
    <source>
        <dbReference type="PROSITE" id="PS00388"/>
    </source>
</evidence>
<dbReference type="GO" id="GO:0006511">
    <property type="term" value="P:ubiquitin-dependent protein catabolic process"/>
    <property type="evidence" value="ECO:0007669"/>
    <property type="project" value="InterPro"/>
</dbReference>
<dbReference type="Pfam" id="PF10584">
    <property type="entry name" value="Proteasome_A_N"/>
    <property type="match status" value="1"/>
</dbReference>
<dbReference type="OMA" id="ICMLDHH"/>
<dbReference type="Pfam" id="PF00227">
    <property type="entry name" value="Proteasome"/>
    <property type="match status" value="1"/>
</dbReference>
<protein>
    <recommendedName>
        <fullName evidence="6">Proteasome subunit alpha type</fullName>
    </recommendedName>
</protein>
<dbReference type="EnsemblMetazoa" id="Aqu2.1.40897_001">
    <property type="protein sequence ID" value="Aqu2.1.40897_001"/>
    <property type="gene ID" value="Aqu2.1.40897"/>
</dbReference>
<keyword evidence="3 5" id="KW-0647">Proteasome</keyword>
<dbReference type="CDD" id="cd03755">
    <property type="entry name" value="proteasome_alpha_type_7"/>
    <property type="match status" value="1"/>
</dbReference>
<keyword evidence="2 6" id="KW-0963">Cytoplasm</keyword>
<dbReference type="InterPro" id="IPR029055">
    <property type="entry name" value="Ntn_hydrolases_N"/>
</dbReference>
<evidence type="ECO:0000256" key="2">
    <source>
        <dbReference type="ARBA" id="ARBA00022490"/>
    </source>
</evidence>
<name>A0A1X7VLF0_AMPQE</name>
<reference evidence="10" key="1">
    <citation type="journal article" date="2010" name="Nature">
        <title>The Amphimedon queenslandica genome and the evolution of animal complexity.</title>
        <authorList>
            <person name="Srivastava M."/>
            <person name="Simakov O."/>
            <person name="Chapman J."/>
            <person name="Fahey B."/>
            <person name="Gauthier M.E."/>
            <person name="Mitros T."/>
            <person name="Richards G.S."/>
            <person name="Conaco C."/>
            <person name="Dacre M."/>
            <person name="Hellsten U."/>
            <person name="Larroux C."/>
            <person name="Putnam N.H."/>
            <person name="Stanke M."/>
            <person name="Adamska M."/>
            <person name="Darling A."/>
            <person name="Degnan S.M."/>
            <person name="Oakley T.H."/>
            <person name="Plachetzki D.C."/>
            <person name="Zhai Y."/>
            <person name="Adamski M."/>
            <person name="Calcino A."/>
            <person name="Cummins S.F."/>
            <person name="Goodstein D.M."/>
            <person name="Harris C."/>
            <person name="Jackson D.J."/>
            <person name="Leys S.P."/>
            <person name="Shu S."/>
            <person name="Woodcroft B.J."/>
            <person name="Vervoort M."/>
            <person name="Kosik K.S."/>
            <person name="Manning G."/>
            <person name="Degnan B.M."/>
            <person name="Rokhsar D.S."/>
        </authorList>
    </citation>
    <scope>NUCLEOTIDE SEQUENCE [LARGE SCALE GENOMIC DNA]</scope>
</reference>
<sequence>MSGRYDSALTVFSPDGHLFQVEYAQEAVKKGSTAVAVRGVDTVVLAVEKRALAKLQDARTVRKICSIDDHVCLAFAGLTADARVLVNIARVECQSHKLTVEDPVTVEYITRHIATVCQRYTQSSGARPFGISLLMVGFDEGKTPKLYQTEPAGTYHEWKAAATGRSAKTVREYLEKNYSEETVATKDDTIILALRALLEVVQSGGKSVELAYMEKGKPLEFLEPDAIESYMSRIEKIKEEELERKKTRREMPAAAPTSSRPEFASVSD</sequence>
<keyword evidence="6" id="KW-0539">Nucleus</keyword>
<dbReference type="SMART" id="SM00948">
    <property type="entry name" value="Proteasome_A_N"/>
    <property type="match status" value="1"/>
</dbReference>
<comment type="function">
    <text evidence="1">The proteasome is a multicatalytic proteinase complex which is characterized by its ability to cleave peptides with Arg, Phe, Tyr, Leu, and Glu adjacent to the leaving group at neutral or slightly basic pH. The proteasome has an ATP-dependent proteolytic activity.</text>
</comment>
<feature type="domain" description="Proteasome alpha-type subunits" evidence="8">
    <location>
        <begin position="5"/>
        <end position="27"/>
    </location>
</feature>
<comment type="subunit">
    <text evidence="4">The 26S proteasome consists of a 20S proteasome core and two 19S regulatory subunits. The 20S proteasome core is composed of 28 subunits that are arranged in four stacked rings, resulting in a barrel-shaped structure. The two end rings are each formed by seven alpha subunits, and the two central rings are each formed by seven beta subunits. The catalytic chamber with the active sites is on the inside of the barrel.</text>
</comment>
<dbReference type="GO" id="GO:0005634">
    <property type="term" value="C:nucleus"/>
    <property type="evidence" value="ECO:0007669"/>
    <property type="project" value="UniProtKB-SubCell"/>
</dbReference>
<dbReference type="InterPro" id="IPR023332">
    <property type="entry name" value="Proteasome_alpha-type"/>
</dbReference>
<dbReference type="InParanoid" id="A0A1X7VLF0"/>
<keyword evidence="10" id="KW-1185">Reference proteome</keyword>